<dbReference type="STRING" id="1577792.QX51_16935"/>
<proteinExistence type="predicted"/>
<accession>A0A0B3VSS1</accession>
<keyword evidence="1" id="KW-0812">Transmembrane</keyword>
<dbReference type="EMBL" id="JWHR01000135">
    <property type="protein sequence ID" value="KHS55873.1"/>
    <property type="molecule type" value="Genomic_DNA"/>
</dbReference>
<dbReference type="RefSeq" id="WP_039681083.1">
    <property type="nucleotide sequence ID" value="NZ_JWHR01000135.1"/>
</dbReference>
<dbReference type="Proteomes" id="UP000031189">
    <property type="component" value="Unassembled WGS sequence"/>
</dbReference>
<evidence type="ECO:0000313" key="4">
    <source>
        <dbReference type="Proteomes" id="UP000031189"/>
    </source>
</evidence>
<sequence>MSFKDIYEKYINNEASEEEIKIVEEEIEKNEIISEHLCNKIDDNLFNVNSNIDTSHLDENHEIKSSGYNKKNNEEDILLKNINRKIRNKFLKAVLASVVIVISILAVVKYIVSPMMDSKYYNPSAERGDFSTQFLTDISVFTELHFPGVITSYTNEESLGYGKYNVKITQSNTFKNTETTYDGVINKGNLEYIESDFYKYPVMNVFKYGVYPFDDAFDDDRLQLEELKQLPSTSQVSAYISFNKDIDMNEISKMIKEYDDLYFSWVGIRTCDKNTQQLPQMGFESSGSGIILEGFENSEDYPYLELANIDKAYDADVYETHFKSLVKYMIDSKDFIELQHPNAHTFTYEDTFKYVEKNGVKSYGVLVNGSKESILKLRENKFVYNLNIDDVKASRYSH</sequence>
<feature type="transmembrane region" description="Helical" evidence="1">
    <location>
        <begin position="90"/>
        <end position="112"/>
    </location>
</feature>
<evidence type="ECO:0000256" key="1">
    <source>
        <dbReference type="SAM" id="Phobius"/>
    </source>
</evidence>
<keyword evidence="4" id="KW-1185">Reference proteome</keyword>
<protein>
    <recommendedName>
        <fullName evidence="2">Sigma factor regulator C-terminal domain-containing protein</fullName>
    </recommendedName>
</protein>
<name>A0A0B3VSS1_9FIRM</name>
<dbReference type="AlphaFoldDB" id="A0A0B3VSS1"/>
<evidence type="ECO:0000259" key="2">
    <source>
        <dbReference type="Pfam" id="PF13791"/>
    </source>
</evidence>
<keyword evidence="1" id="KW-0472">Membrane</keyword>
<dbReference type="Pfam" id="PF13791">
    <property type="entry name" value="Sigma_reg_C"/>
    <property type="match status" value="1"/>
</dbReference>
<gene>
    <name evidence="3" type="ORF">QX51_16935</name>
</gene>
<comment type="caution">
    <text evidence="3">The sequence shown here is derived from an EMBL/GenBank/DDBJ whole genome shotgun (WGS) entry which is preliminary data.</text>
</comment>
<dbReference type="OrthoDB" id="1882659at2"/>
<evidence type="ECO:0000313" key="3">
    <source>
        <dbReference type="EMBL" id="KHS55873.1"/>
    </source>
</evidence>
<organism evidence="3 4">
    <name type="scientific">Terrisporobacter othiniensis</name>
    <dbReference type="NCBI Taxonomy" id="1577792"/>
    <lineage>
        <taxon>Bacteria</taxon>
        <taxon>Bacillati</taxon>
        <taxon>Bacillota</taxon>
        <taxon>Clostridia</taxon>
        <taxon>Peptostreptococcales</taxon>
        <taxon>Peptostreptococcaceae</taxon>
        <taxon>Terrisporobacter</taxon>
    </lineage>
</organism>
<keyword evidence="1" id="KW-1133">Transmembrane helix</keyword>
<reference evidence="3 4" key="1">
    <citation type="submission" date="2014-12" db="EMBL/GenBank/DDBJ databases">
        <title>Draft genome sequence of Terrisporobacter sp. 08-306576, isolated from the blood culture of a bacteremia patient.</title>
        <authorList>
            <person name="Lund L.C."/>
            <person name="Sydenham T.V."/>
            <person name="Hogh S.V."/>
            <person name="Skov M.N."/>
            <person name="Kemp M."/>
            <person name="Justesen U.S."/>
        </authorList>
    </citation>
    <scope>NUCLEOTIDE SEQUENCE [LARGE SCALE GENOMIC DNA]</scope>
    <source>
        <strain evidence="3 4">08-306576</strain>
    </source>
</reference>
<feature type="domain" description="Sigma factor regulator C-terminal" evidence="2">
    <location>
        <begin position="227"/>
        <end position="389"/>
    </location>
</feature>
<dbReference type="InterPro" id="IPR025672">
    <property type="entry name" value="Sigma_reg_C_dom"/>
</dbReference>